<accession>R2QU78</accession>
<dbReference type="Pfam" id="PF06445">
    <property type="entry name" value="GyrI-like"/>
    <property type="match status" value="1"/>
</dbReference>
<dbReference type="InterPro" id="IPR008319">
    <property type="entry name" value="GyrI-like_CCH_Lin2189-like"/>
</dbReference>
<comment type="caution">
    <text evidence="2">The sequence shown here is derived from an EMBL/GenBank/DDBJ whole genome shotgun (WGS) entry which is preliminary data.</text>
</comment>
<reference evidence="2 4" key="1">
    <citation type="submission" date="2013-02" db="EMBL/GenBank/DDBJ databases">
        <title>The Genome Sequence of Enterococcus malodoratus ATCC_43197.</title>
        <authorList>
            <consortium name="The Broad Institute Genome Sequencing Platform"/>
            <consortium name="The Broad Institute Genome Sequencing Center for Infectious Disease"/>
            <person name="Earl A.M."/>
            <person name="Gilmore M.S."/>
            <person name="Lebreton F."/>
            <person name="Walker B."/>
            <person name="Young S.K."/>
            <person name="Zeng Q."/>
            <person name="Gargeya S."/>
            <person name="Fitzgerald M."/>
            <person name="Haas B."/>
            <person name="Abouelleil A."/>
            <person name="Alvarado L."/>
            <person name="Arachchi H.M."/>
            <person name="Berlin A.M."/>
            <person name="Chapman S.B."/>
            <person name="Dewar J."/>
            <person name="Goldberg J."/>
            <person name="Griggs A."/>
            <person name="Gujja S."/>
            <person name="Hansen M."/>
            <person name="Howarth C."/>
            <person name="Imamovic A."/>
            <person name="Larimer J."/>
            <person name="McCowan C."/>
            <person name="Murphy C."/>
            <person name="Neiman D."/>
            <person name="Pearson M."/>
            <person name="Priest M."/>
            <person name="Roberts A."/>
            <person name="Saif S."/>
            <person name="Shea T."/>
            <person name="Sisk P."/>
            <person name="Sykes S."/>
            <person name="Wortman J."/>
            <person name="Nusbaum C."/>
            <person name="Birren B."/>
        </authorList>
    </citation>
    <scope>NUCLEOTIDE SEQUENCE [LARGE SCALE GENOMIC DNA]</scope>
    <source>
        <strain evidence="2 4">ATCC 43197</strain>
    </source>
</reference>
<dbReference type="Proteomes" id="UP000013783">
    <property type="component" value="Unassembled WGS sequence"/>
</dbReference>
<reference evidence="3 5" key="2">
    <citation type="submission" date="2013-03" db="EMBL/GenBank/DDBJ databases">
        <title>The Genome Sequence of Enterococcus malodoratus ATCC_43197 (PacBio/Illumina hybrid assembly).</title>
        <authorList>
            <consortium name="The Broad Institute Genomics Platform"/>
            <consortium name="The Broad Institute Genome Sequencing Center for Infectious Disease"/>
            <person name="Earl A."/>
            <person name="Russ C."/>
            <person name="Gilmore M."/>
            <person name="Surin D."/>
            <person name="Walker B."/>
            <person name="Young S."/>
            <person name="Zeng Q."/>
            <person name="Gargeya S."/>
            <person name="Fitzgerald M."/>
            <person name="Haas B."/>
            <person name="Abouelleil A."/>
            <person name="Allen A.W."/>
            <person name="Alvarado L."/>
            <person name="Arachchi H.M."/>
            <person name="Berlin A.M."/>
            <person name="Chapman S.B."/>
            <person name="Gainer-Dewar J."/>
            <person name="Goldberg J."/>
            <person name="Griggs A."/>
            <person name="Gujja S."/>
            <person name="Hansen M."/>
            <person name="Howarth C."/>
            <person name="Imamovic A."/>
            <person name="Ireland A."/>
            <person name="Larimer J."/>
            <person name="McCowan C."/>
            <person name="Murphy C."/>
            <person name="Pearson M."/>
            <person name="Poon T.W."/>
            <person name="Priest M."/>
            <person name="Roberts A."/>
            <person name="Saif S."/>
            <person name="Shea T."/>
            <person name="Sisk P."/>
            <person name="Sykes S."/>
            <person name="Wortman J."/>
            <person name="Nusbaum C."/>
            <person name="Birren B."/>
        </authorList>
    </citation>
    <scope>NUCLEOTIDE SEQUENCE [LARGE SCALE GENOMIC DNA]</scope>
    <source>
        <strain evidence="3 5">ATCC 43197</strain>
    </source>
</reference>
<dbReference type="STRING" id="71451.RV07_GL000528"/>
<feature type="domain" description="GyrI-like small molecule binding" evidence="1">
    <location>
        <begin position="17"/>
        <end position="199"/>
    </location>
</feature>
<keyword evidence="5" id="KW-1185">Reference proteome</keyword>
<dbReference type="AlphaFoldDB" id="R2QU78"/>
<organism evidence="2 4">
    <name type="scientific">Enterococcus malodoratus ATCC 43197</name>
    <dbReference type="NCBI Taxonomy" id="1158601"/>
    <lineage>
        <taxon>Bacteria</taxon>
        <taxon>Bacillati</taxon>
        <taxon>Bacillota</taxon>
        <taxon>Bacilli</taxon>
        <taxon>Lactobacillales</taxon>
        <taxon>Enterococcaceae</taxon>
        <taxon>Enterococcus</taxon>
    </lineage>
</organism>
<evidence type="ECO:0000313" key="4">
    <source>
        <dbReference type="Proteomes" id="UP000013783"/>
    </source>
</evidence>
<dbReference type="SUPFAM" id="SSF55136">
    <property type="entry name" value="Probable bacterial effector-binding domain"/>
    <property type="match status" value="1"/>
</dbReference>
<name>R2QU78_9ENTE</name>
<dbReference type="OrthoDB" id="4772335at2"/>
<proteinExistence type="predicted"/>
<dbReference type="InterPro" id="IPR011256">
    <property type="entry name" value="Reg_factor_effector_dom_sf"/>
</dbReference>
<evidence type="ECO:0000313" key="3">
    <source>
        <dbReference type="EMBL" id="EOT69930.1"/>
    </source>
</evidence>
<dbReference type="Proteomes" id="UP000014148">
    <property type="component" value="Unassembled WGS sequence"/>
</dbReference>
<evidence type="ECO:0000313" key="5">
    <source>
        <dbReference type="Proteomes" id="UP000014148"/>
    </source>
</evidence>
<sequence length="206" mass="24254">MKYEWRKEEKQFYLPKQIEIQTIPKYKFICLTGHGNPNSDLFGEQVAALYALSYALRMKLKKGELGEPFEYTVYPLEGVWTSETDPGDGPVNKDELIYRIMIRQPDRLTKEDFSAVVEPTFKKKQNSYIKEAEFIEYEEGRAVQMIHLGSYDDEPASFTKMHEFMKENNLHKTTTMGDFIHREIYLSDPRKVDSAKQKTVLRYKLK</sequence>
<dbReference type="EMBL" id="AJAK01000031">
    <property type="protein sequence ID" value="EOH72046.1"/>
    <property type="molecule type" value="Genomic_DNA"/>
</dbReference>
<dbReference type="RefSeq" id="WP_010743101.1">
    <property type="nucleotide sequence ID" value="NZ_KB946253.1"/>
</dbReference>
<gene>
    <name evidence="3" type="ORF">I585_01409</name>
    <name evidence="2" type="ORF">UAI_04330</name>
</gene>
<dbReference type="Gene3D" id="3.20.80.10">
    <property type="entry name" value="Regulatory factor, effector binding domain"/>
    <property type="match status" value="1"/>
</dbReference>
<dbReference type="PIRSF" id="PIRSF031644">
    <property type="entry name" value="UCP031644"/>
    <property type="match status" value="1"/>
</dbReference>
<dbReference type="InterPro" id="IPR029442">
    <property type="entry name" value="GyrI-like"/>
</dbReference>
<protein>
    <recommendedName>
        <fullName evidence="1">GyrI-like small molecule binding domain-containing protein</fullName>
    </recommendedName>
</protein>
<evidence type="ECO:0000313" key="2">
    <source>
        <dbReference type="EMBL" id="EOH72046.1"/>
    </source>
</evidence>
<dbReference type="eggNOG" id="COG4832">
    <property type="taxonomic scope" value="Bacteria"/>
</dbReference>
<dbReference type="PATRIC" id="fig|1158601.3.peg.4297"/>
<evidence type="ECO:0000259" key="1">
    <source>
        <dbReference type="Pfam" id="PF06445"/>
    </source>
</evidence>
<dbReference type="EMBL" id="ASWA01000002">
    <property type="protein sequence ID" value="EOT69930.1"/>
    <property type="molecule type" value="Genomic_DNA"/>
</dbReference>